<evidence type="ECO:0000256" key="3">
    <source>
        <dbReference type="ARBA" id="ARBA00022553"/>
    </source>
</evidence>
<dbReference type="CDD" id="cd03089">
    <property type="entry name" value="PMM_PGM"/>
    <property type="match status" value="1"/>
</dbReference>
<dbReference type="Pfam" id="PF02878">
    <property type="entry name" value="PGM_PMM_I"/>
    <property type="match status" value="1"/>
</dbReference>
<organism evidence="11">
    <name type="scientific">Candidatus Methanophagaceae archaeon ANME-1 ERB6</name>
    <dbReference type="NCBI Taxonomy" id="2759912"/>
    <lineage>
        <taxon>Archaea</taxon>
        <taxon>Methanobacteriati</taxon>
        <taxon>Methanobacteriota</taxon>
        <taxon>Stenosarchaea group</taxon>
        <taxon>Methanomicrobia</taxon>
        <taxon>Candidatus Methanophagales</taxon>
        <taxon>Candidatus Methanophagaceae</taxon>
    </lineage>
</organism>
<feature type="domain" description="Alpha-D-phosphohexomutase alpha/beta/alpha" evidence="8">
    <location>
        <begin position="9"/>
        <end position="146"/>
    </location>
</feature>
<evidence type="ECO:0000256" key="5">
    <source>
        <dbReference type="ARBA" id="ARBA00022842"/>
    </source>
</evidence>
<dbReference type="InterPro" id="IPR005844">
    <property type="entry name" value="A-D-PHexomutase_a/b/a-I"/>
</dbReference>
<dbReference type="Gene3D" id="3.40.120.10">
    <property type="entry name" value="Alpha-D-Glucose-1,6-Bisphosphate, subunit A, domain 3"/>
    <property type="match status" value="3"/>
</dbReference>
<dbReference type="PANTHER" id="PTHR43771:SF2">
    <property type="entry name" value="PHOSPHOMANNOMUTASE_PHOSPHOGLUCOMUTASE"/>
    <property type="match status" value="1"/>
</dbReference>
<keyword evidence="5" id="KW-0460">Magnesium</keyword>
<dbReference type="InterPro" id="IPR005845">
    <property type="entry name" value="A-D-PHexomutase_a/b/a-II"/>
</dbReference>
<dbReference type="InterPro" id="IPR016055">
    <property type="entry name" value="A-D-PHexomutase_a/b/a-I/II/III"/>
</dbReference>
<dbReference type="Pfam" id="PF02879">
    <property type="entry name" value="PGM_PMM_II"/>
    <property type="match status" value="1"/>
</dbReference>
<dbReference type="SUPFAM" id="SSF55957">
    <property type="entry name" value="Phosphoglucomutase, C-terminal domain"/>
    <property type="match status" value="1"/>
</dbReference>
<evidence type="ECO:0000256" key="2">
    <source>
        <dbReference type="ARBA" id="ARBA00010231"/>
    </source>
</evidence>
<keyword evidence="3" id="KW-0597">Phosphoprotein</keyword>
<dbReference type="InterPro" id="IPR005843">
    <property type="entry name" value="A-D-PHexomutase_C"/>
</dbReference>
<evidence type="ECO:0000313" key="11">
    <source>
        <dbReference type="EMBL" id="QNO51119.1"/>
    </source>
</evidence>
<feature type="domain" description="Alpha-D-phosphohexomutase C-terminal" evidence="7">
    <location>
        <begin position="466"/>
        <end position="529"/>
    </location>
</feature>
<keyword evidence="4" id="KW-0479">Metal-binding</keyword>
<dbReference type="PRINTS" id="PR00509">
    <property type="entry name" value="PGMPMM"/>
</dbReference>
<keyword evidence="6 11" id="KW-0413">Isomerase</keyword>
<evidence type="ECO:0000256" key="1">
    <source>
        <dbReference type="ARBA" id="ARBA00001946"/>
    </source>
</evidence>
<sequence>MIIDKTTYRANDIRGIASEEYPNFQLSDDFCSLTALAYVELLRKHRRKDPQELTVVIGKDVRNSSPRLKTVFAEALVSRGIHVIDIAPAEKVSSTPLMYFATWLFDADGGVEVTGSHLDKEWNGFKLCIGSESTTTNQINEMFQTTKKLEDAFKTGSLHVPSAAVKGELEEVDVLPDYRAMIAANVILRDRWEELALNALSGKILLRNAISTALHEIEKLPESRTKPLTGLKIVYDAGNGTTGVIAPLIFRDLGAEVFELYCEPNGNFPHHLPDPTIPGFLKDLHAEVQRKNAHIGLSSDCDGDRAGAVSPGGRNIIGEQILALLCKHILKERPHAKIVYDTKCSDAIREIITENGGVPVEWKTGFSFIKTKMDAVGAVAGGEMSGHVYFAKNNRADDAVFAFSELLLLTAAELHRKRKTDVVDEMLADFLKRYVNTPEIRIPVVSDEEKERVSDAVENYYRALAVKNRGKYKRRTDEAGNDIDGVKIEFVKENGWALVRRSNTSPVIILRMEARNEEGLRTIEEHVIKKFSEFDTVDLNADEYVREIVQRIK</sequence>
<evidence type="ECO:0000256" key="4">
    <source>
        <dbReference type="ARBA" id="ARBA00022723"/>
    </source>
</evidence>
<protein>
    <submittedName>
        <fullName evidence="11">Phosphomannomutase</fullName>
        <ecNumber evidence="11">5.4.2.8</ecNumber>
    </submittedName>
</protein>
<reference evidence="11" key="1">
    <citation type="submission" date="2020-06" db="EMBL/GenBank/DDBJ databases">
        <title>Unique genomic features of the anaerobic methanotrophic archaea.</title>
        <authorList>
            <person name="Chadwick G.L."/>
            <person name="Skennerton C.T."/>
            <person name="Laso-Perez R."/>
            <person name="Leu A.O."/>
            <person name="Speth D.R."/>
            <person name="Yu H."/>
            <person name="Morgan-Lang C."/>
            <person name="Hatzenpichler R."/>
            <person name="Goudeau D."/>
            <person name="Malmstrom R."/>
            <person name="Brazelton W.J."/>
            <person name="Woyke T."/>
            <person name="Hallam S.J."/>
            <person name="Tyson G.W."/>
            <person name="Wegener G."/>
            <person name="Boetius A."/>
            <person name="Orphan V."/>
        </authorList>
    </citation>
    <scope>NUCLEOTIDE SEQUENCE</scope>
</reference>
<evidence type="ECO:0000259" key="8">
    <source>
        <dbReference type="Pfam" id="PF02878"/>
    </source>
</evidence>
<evidence type="ECO:0000259" key="7">
    <source>
        <dbReference type="Pfam" id="PF00408"/>
    </source>
</evidence>
<comment type="similarity">
    <text evidence="2">Belongs to the phosphohexose mutase family.</text>
</comment>
<evidence type="ECO:0000256" key="6">
    <source>
        <dbReference type="ARBA" id="ARBA00023235"/>
    </source>
</evidence>
<dbReference type="EMBL" id="MT631461">
    <property type="protein sequence ID" value="QNO51119.1"/>
    <property type="molecule type" value="Genomic_DNA"/>
</dbReference>
<evidence type="ECO:0000259" key="10">
    <source>
        <dbReference type="Pfam" id="PF02880"/>
    </source>
</evidence>
<feature type="domain" description="Alpha-D-phosphohexomutase alpha/beta/alpha" evidence="10">
    <location>
        <begin position="318"/>
        <end position="418"/>
    </location>
</feature>
<dbReference type="SUPFAM" id="SSF53738">
    <property type="entry name" value="Phosphoglucomutase, first 3 domains"/>
    <property type="match status" value="3"/>
</dbReference>
<feature type="domain" description="Alpha-D-phosphohexomutase alpha/beta/alpha" evidence="9">
    <location>
        <begin position="223"/>
        <end position="311"/>
    </location>
</feature>
<dbReference type="GO" id="GO:0046872">
    <property type="term" value="F:metal ion binding"/>
    <property type="evidence" value="ECO:0007669"/>
    <property type="project" value="UniProtKB-KW"/>
</dbReference>
<gene>
    <name evidence="11" type="primary">manB</name>
    <name evidence="11" type="ORF">OLNPMGDC_00010</name>
</gene>
<comment type="cofactor">
    <cofactor evidence="1">
        <name>Mg(2+)</name>
        <dbReference type="ChEBI" id="CHEBI:18420"/>
    </cofactor>
</comment>
<name>A0A7G9YSY5_9EURY</name>
<dbReference type="Pfam" id="PF02880">
    <property type="entry name" value="PGM_PMM_III"/>
    <property type="match status" value="1"/>
</dbReference>
<dbReference type="AlphaFoldDB" id="A0A7G9YSY5"/>
<dbReference type="GO" id="GO:0004615">
    <property type="term" value="F:phosphomannomutase activity"/>
    <property type="evidence" value="ECO:0007669"/>
    <property type="project" value="UniProtKB-EC"/>
</dbReference>
<accession>A0A7G9YSY5</accession>
<dbReference type="InterPro" id="IPR005846">
    <property type="entry name" value="A-D-PHexomutase_a/b/a-III"/>
</dbReference>
<evidence type="ECO:0000259" key="9">
    <source>
        <dbReference type="Pfam" id="PF02879"/>
    </source>
</evidence>
<dbReference type="InterPro" id="IPR036900">
    <property type="entry name" value="A-D-PHexomutase_C_sf"/>
</dbReference>
<dbReference type="PANTHER" id="PTHR43771">
    <property type="entry name" value="PHOSPHOMANNOMUTASE"/>
    <property type="match status" value="1"/>
</dbReference>
<dbReference type="EC" id="5.4.2.8" evidence="11"/>
<proteinExistence type="inferred from homology"/>
<dbReference type="Gene3D" id="3.30.310.50">
    <property type="entry name" value="Alpha-D-phosphohexomutase, C-terminal domain"/>
    <property type="match status" value="1"/>
</dbReference>
<dbReference type="GO" id="GO:0005975">
    <property type="term" value="P:carbohydrate metabolic process"/>
    <property type="evidence" value="ECO:0007669"/>
    <property type="project" value="InterPro"/>
</dbReference>
<dbReference type="Pfam" id="PF00408">
    <property type="entry name" value="PGM_PMM_IV"/>
    <property type="match status" value="1"/>
</dbReference>
<dbReference type="InterPro" id="IPR005841">
    <property type="entry name" value="Alpha-D-phosphohexomutase_SF"/>
</dbReference>